<dbReference type="PROSITE" id="PS50297">
    <property type="entry name" value="ANK_REP_REGION"/>
    <property type="match status" value="5"/>
</dbReference>
<feature type="compositionally biased region" description="Polar residues" evidence="5">
    <location>
        <begin position="450"/>
        <end position="459"/>
    </location>
</feature>
<evidence type="ECO:0000256" key="4">
    <source>
        <dbReference type="SAM" id="Coils"/>
    </source>
</evidence>
<feature type="repeat" description="ANK" evidence="3">
    <location>
        <begin position="355"/>
        <end position="390"/>
    </location>
</feature>
<dbReference type="PROSITE" id="PS50088">
    <property type="entry name" value="ANK_REPEAT"/>
    <property type="match status" value="5"/>
</dbReference>
<keyword evidence="4" id="KW-0175">Coiled coil</keyword>
<feature type="repeat" description="ANK" evidence="3">
    <location>
        <begin position="189"/>
        <end position="221"/>
    </location>
</feature>
<evidence type="ECO:0000313" key="7">
    <source>
        <dbReference type="Proteomes" id="UP001209540"/>
    </source>
</evidence>
<evidence type="ECO:0000256" key="2">
    <source>
        <dbReference type="ARBA" id="ARBA00023043"/>
    </source>
</evidence>
<dbReference type="Gene3D" id="1.25.40.20">
    <property type="entry name" value="Ankyrin repeat-containing domain"/>
    <property type="match status" value="4"/>
</dbReference>
<evidence type="ECO:0000256" key="5">
    <source>
        <dbReference type="SAM" id="MobiDB-lite"/>
    </source>
</evidence>
<evidence type="ECO:0000256" key="1">
    <source>
        <dbReference type="ARBA" id="ARBA00022737"/>
    </source>
</evidence>
<feature type="compositionally biased region" description="Low complexity" evidence="5">
    <location>
        <begin position="479"/>
        <end position="491"/>
    </location>
</feature>
<feature type="region of interest" description="Disordered" evidence="5">
    <location>
        <begin position="409"/>
        <end position="436"/>
    </location>
</feature>
<feature type="region of interest" description="Disordered" evidence="5">
    <location>
        <begin position="450"/>
        <end position="500"/>
    </location>
</feature>
<evidence type="ECO:0000313" key="6">
    <source>
        <dbReference type="EMBL" id="KAI9249209.1"/>
    </source>
</evidence>
<feature type="compositionally biased region" description="Low complexity" evidence="5">
    <location>
        <begin position="419"/>
        <end position="436"/>
    </location>
</feature>
<keyword evidence="1" id="KW-0677">Repeat</keyword>
<proteinExistence type="predicted"/>
<feature type="coiled-coil region" evidence="4">
    <location>
        <begin position="1204"/>
        <end position="1238"/>
    </location>
</feature>
<feature type="compositionally biased region" description="Low complexity" evidence="5">
    <location>
        <begin position="460"/>
        <end position="472"/>
    </location>
</feature>
<dbReference type="SMART" id="SM00248">
    <property type="entry name" value="ANK"/>
    <property type="match status" value="6"/>
</dbReference>
<feature type="compositionally biased region" description="Low complexity" evidence="5">
    <location>
        <begin position="1458"/>
        <end position="1467"/>
    </location>
</feature>
<feature type="region of interest" description="Disordered" evidence="5">
    <location>
        <begin position="658"/>
        <end position="680"/>
    </location>
</feature>
<feature type="repeat" description="ANK" evidence="3">
    <location>
        <begin position="155"/>
        <end position="179"/>
    </location>
</feature>
<feature type="region of interest" description="Disordered" evidence="5">
    <location>
        <begin position="962"/>
        <end position="983"/>
    </location>
</feature>
<comment type="caution">
    <text evidence="6">The sequence shown here is derived from an EMBL/GenBank/DDBJ whole genome shotgun (WGS) entry which is preliminary data.</text>
</comment>
<feature type="coiled-coil region" evidence="4">
    <location>
        <begin position="1065"/>
        <end position="1092"/>
    </location>
</feature>
<dbReference type="EMBL" id="JAIXMP010000036">
    <property type="protein sequence ID" value="KAI9249209.1"/>
    <property type="molecule type" value="Genomic_DNA"/>
</dbReference>
<feature type="region of interest" description="Disordered" evidence="5">
    <location>
        <begin position="1380"/>
        <end position="1467"/>
    </location>
</feature>
<feature type="repeat" description="ANK" evidence="3">
    <location>
        <begin position="61"/>
        <end position="93"/>
    </location>
</feature>
<dbReference type="Pfam" id="PF12796">
    <property type="entry name" value="Ank_2"/>
    <property type="match status" value="1"/>
</dbReference>
<dbReference type="InterPro" id="IPR036770">
    <property type="entry name" value="Ankyrin_rpt-contain_sf"/>
</dbReference>
<keyword evidence="7" id="KW-1185">Reference proteome</keyword>
<dbReference type="Proteomes" id="UP001209540">
    <property type="component" value="Unassembled WGS sequence"/>
</dbReference>
<feature type="region of interest" description="Disordered" evidence="5">
    <location>
        <begin position="1134"/>
        <end position="1157"/>
    </location>
</feature>
<organism evidence="6 7">
    <name type="scientific">Phascolomyces articulosus</name>
    <dbReference type="NCBI Taxonomy" id="60185"/>
    <lineage>
        <taxon>Eukaryota</taxon>
        <taxon>Fungi</taxon>
        <taxon>Fungi incertae sedis</taxon>
        <taxon>Mucoromycota</taxon>
        <taxon>Mucoromycotina</taxon>
        <taxon>Mucoromycetes</taxon>
        <taxon>Mucorales</taxon>
        <taxon>Lichtheimiaceae</taxon>
        <taxon>Phascolomyces</taxon>
    </lineage>
</organism>
<dbReference type="Pfam" id="PF13857">
    <property type="entry name" value="Ank_5"/>
    <property type="match status" value="2"/>
</dbReference>
<feature type="compositionally biased region" description="Acidic residues" evidence="5">
    <location>
        <begin position="1135"/>
        <end position="1145"/>
    </location>
</feature>
<dbReference type="GO" id="GO:0085020">
    <property type="term" value="P:protein K6-linked ubiquitination"/>
    <property type="evidence" value="ECO:0007669"/>
    <property type="project" value="TreeGrafter"/>
</dbReference>
<reference evidence="6" key="1">
    <citation type="journal article" date="2022" name="IScience">
        <title>Evolution of zygomycete secretomes and the origins of terrestrial fungal ecologies.</title>
        <authorList>
            <person name="Chang Y."/>
            <person name="Wang Y."/>
            <person name="Mondo S."/>
            <person name="Ahrendt S."/>
            <person name="Andreopoulos W."/>
            <person name="Barry K."/>
            <person name="Beard J."/>
            <person name="Benny G.L."/>
            <person name="Blankenship S."/>
            <person name="Bonito G."/>
            <person name="Cuomo C."/>
            <person name="Desiro A."/>
            <person name="Gervers K.A."/>
            <person name="Hundley H."/>
            <person name="Kuo A."/>
            <person name="LaButti K."/>
            <person name="Lang B.F."/>
            <person name="Lipzen A."/>
            <person name="O'Donnell K."/>
            <person name="Pangilinan J."/>
            <person name="Reynolds N."/>
            <person name="Sandor L."/>
            <person name="Smith M.E."/>
            <person name="Tsang A."/>
            <person name="Grigoriev I.V."/>
            <person name="Stajich J.E."/>
            <person name="Spatafora J.W."/>
        </authorList>
    </citation>
    <scope>NUCLEOTIDE SEQUENCE</scope>
    <source>
        <strain evidence="6">RSA 2281</strain>
    </source>
</reference>
<dbReference type="PANTHER" id="PTHR24171">
    <property type="entry name" value="ANKYRIN REPEAT DOMAIN-CONTAINING PROTEIN 39-RELATED"/>
    <property type="match status" value="1"/>
</dbReference>
<feature type="compositionally biased region" description="Polar residues" evidence="5">
    <location>
        <begin position="1381"/>
        <end position="1416"/>
    </location>
</feature>
<feature type="coiled-coil region" evidence="4">
    <location>
        <begin position="986"/>
        <end position="1020"/>
    </location>
</feature>
<feature type="compositionally biased region" description="Low complexity" evidence="5">
    <location>
        <begin position="1146"/>
        <end position="1157"/>
    </location>
</feature>
<name>A0AAD5P952_9FUNG</name>
<evidence type="ECO:0008006" key="8">
    <source>
        <dbReference type="Google" id="ProtNLM"/>
    </source>
</evidence>
<reference evidence="6" key="2">
    <citation type="submission" date="2023-02" db="EMBL/GenBank/DDBJ databases">
        <authorList>
            <consortium name="DOE Joint Genome Institute"/>
            <person name="Mondo S.J."/>
            <person name="Chang Y."/>
            <person name="Wang Y."/>
            <person name="Ahrendt S."/>
            <person name="Andreopoulos W."/>
            <person name="Barry K."/>
            <person name="Beard J."/>
            <person name="Benny G.L."/>
            <person name="Blankenship S."/>
            <person name="Bonito G."/>
            <person name="Cuomo C."/>
            <person name="Desiro A."/>
            <person name="Gervers K.A."/>
            <person name="Hundley H."/>
            <person name="Kuo A."/>
            <person name="LaButti K."/>
            <person name="Lang B.F."/>
            <person name="Lipzen A."/>
            <person name="O'Donnell K."/>
            <person name="Pangilinan J."/>
            <person name="Reynolds N."/>
            <person name="Sandor L."/>
            <person name="Smith M.W."/>
            <person name="Tsang A."/>
            <person name="Grigoriev I.V."/>
            <person name="Stajich J.E."/>
            <person name="Spatafora J.W."/>
        </authorList>
    </citation>
    <scope>NUCLEOTIDE SEQUENCE</scope>
    <source>
        <strain evidence="6">RSA 2281</strain>
    </source>
</reference>
<dbReference type="Pfam" id="PF00023">
    <property type="entry name" value="Ank"/>
    <property type="match status" value="1"/>
</dbReference>
<feature type="coiled-coil region" evidence="4">
    <location>
        <begin position="1283"/>
        <end position="1334"/>
    </location>
</feature>
<feature type="compositionally biased region" description="Low complexity" evidence="5">
    <location>
        <begin position="1428"/>
        <end position="1440"/>
    </location>
</feature>
<dbReference type="InterPro" id="IPR002110">
    <property type="entry name" value="Ankyrin_rpt"/>
</dbReference>
<dbReference type="PANTHER" id="PTHR24171:SF8">
    <property type="entry name" value="BRCA1-ASSOCIATED RING DOMAIN PROTEIN 1"/>
    <property type="match status" value="1"/>
</dbReference>
<keyword evidence="2 3" id="KW-0040">ANK repeat</keyword>
<protein>
    <recommendedName>
        <fullName evidence="8">Ankyrin</fullName>
    </recommendedName>
</protein>
<sequence>MDFLLVVAKNDIEKARYILQSNIDVNSPILWNARDTYSPVLPKDAAARPDLRERLQRGQEYHSRPLNIAVLGGHADMVRLLLSAGADINLKDGRGRTALICAIYGLDLDVGDINTANLPLISQTHEHHFEIMKNILLRHPNIDVTTLNSPQYEIKGITPLCLASYLGKTEIIQLLLEDGRVNVDGTDSKSATAFMYAARDGNIPIVKTLLSYNASPDITDAHGWSAIQYAGRSPEIVQLCEEALRCKRHELTHLHGKMPLCKYPTNYTKLSTLISSLPSYPSSLSHVQFDSLKDIDLLDQAAAPVLQIIRSAFLQAVKQHDHHTLQTLLLWSPALREDQRTLSGPILVNYHDMKTGLTPLHYAMRAKPLPSIDTIILLYQAGADVNSQTLLGRTALHHLARIGVDKDGRSWGIQKSHNKGNNNNENNNGNNVLRNRQRGNSIHRPVRMNSLSSLSSQPNITTSPTSPTSPIIDDGNRFSIQSSGSNSSSASDTPNDPVTKHIMAAPTVPQHLGMCASMLVRLGALVNIADPNGNTPLHFAAEFGGVPEVLEVLIMEGADLTLKNVKGLTPIDMCRSDEVRSRMLALEHDRKHSLKTKSSTSYLSSNIKPLETASDYRGSLSRSVSRSTLQSSVTNSGPALAPASASVAAAATRSGDKSKKWLSKRRGSGSSPEQSDDDEEDIDADFEKILKAFFDYQTTFTDNIESALARITDSILNNAQMNADSTQRVQATIARLRYELQEAHEMFDNTDQRAERVMLHYREELEQVEQIHQADWDMSELQCDKVEKLFDVFERIDGRFCQLEMDQDDLILQVEHIRKAAITRQSTRSEACESYEEFMCSVTNITQSLIILDTLSVDPVLYSREDISRLCQDIGQMVDAVLQEIDDRKKEDGGEEDELAKLNEARETIQKKWKVVRNVLNRTNSEDDLEKQINMMPNPPSMVATNKNTNKTHWQRQMTAARLYPGGQEKQKQRKQYSSSKKSSTLNELELSFEILHSNLHEIQNDLDHINQQVAQVLTNKRKMYDTCLKLEGEMKASDKQRTEEAIKGELNQVLSYTQTLFDKQKSLESDRTQLRFELNDIEKRLEKVQELLRRVRPPLLLQGLLERLETDMGPIVRIEKDWKEDVKFVNEVYESSEEDDESDDTNSNGGDDSNGNSDYIPKWLDERFTSKLSLQCLVARLDASLYCLKVLAKNHIGRSRQLLLEVQATLNQANVELEDTRNQMNALYDDAAEVAHQVFTLKTELETIVKHRKEEIVKVWEVVEEVSEGIEIVETNEVPPPLEEQEIQRDRAEEEQDRHQWIIHELEQLQTVHENLQDAIDDLQRDQDNIGQSLRRLATALIEPQVDRLVGQDDASLLTVSDRLTELMERVRYRECGVVSTDSPSAVSEDQARRASNASKRISVATQNSLRSSVASAARPPVEKTKQPQQQQQSQQPQQRVSHSTHTAIRTEKRRMSIMSTSSFTSLSSYQQDRMLARASTLSSAFSRSQHSLVHR</sequence>
<feature type="repeat" description="ANK" evidence="3">
    <location>
        <begin position="532"/>
        <end position="565"/>
    </location>
</feature>
<accession>A0AAD5P952</accession>
<gene>
    <name evidence="6" type="ORF">BDA99DRAFT_564557</name>
</gene>
<evidence type="ECO:0000256" key="3">
    <source>
        <dbReference type="PROSITE-ProRule" id="PRU00023"/>
    </source>
</evidence>
<dbReference type="SUPFAM" id="SSF48403">
    <property type="entry name" value="Ankyrin repeat"/>
    <property type="match status" value="3"/>
</dbReference>
<dbReference type="GO" id="GO:0004842">
    <property type="term" value="F:ubiquitin-protein transferase activity"/>
    <property type="evidence" value="ECO:0007669"/>
    <property type="project" value="TreeGrafter"/>
</dbReference>